<dbReference type="InterPro" id="IPR029063">
    <property type="entry name" value="SAM-dependent_MTases_sf"/>
</dbReference>
<dbReference type="AlphaFoldDB" id="A0A124FN80"/>
<dbReference type="GO" id="GO:0008757">
    <property type="term" value="F:S-adenosylmethionine-dependent methyltransferase activity"/>
    <property type="evidence" value="ECO:0007669"/>
    <property type="project" value="InterPro"/>
</dbReference>
<comment type="caution">
    <text evidence="2">The sequence shown here is derived from an EMBL/GenBank/DDBJ whole genome shotgun (WGS) entry which is preliminary data.</text>
</comment>
<sequence>MNFFDLVAPIYDRIFHPALGELCQQGGFADEGVILDIGGGTGRMAQALHTLQRKVIIADLSFPMLRQAKEMETLLPIVADGMALPFCKDAISGVLIADAYHHFQQREHVIQDVARVMKKGGILYIFEPNIRKWTVKLIALMENLLGMHSHFFRIPEIENMVCSQGFQTLETKEEGASIRLCFQKD</sequence>
<gene>
    <name evidence="2" type="ORF">XD73_0024</name>
</gene>
<dbReference type="EMBL" id="LGFU01000001">
    <property type="protein sequence ID" value="KUK47078.1"/>
    <property type="molecule type" value="Genomic_DNA"/>
</dbReference>
<protein>
    <recommendedName>
        <fullName evidence="1">Methyltransferase type 11 domain-containing protein</fullName>
    </recommendedName>
</protein>
<dbReference type="Proteomes" id="UP000064249">
    <property type="component" value="Unassembled WGS sequence"/>
</dbReference>
<evidence type="ECO:0000259" key="1">
    <source>
        <dbReference type="Pfam" id="PF08241"/>
    </source>
</evidence>
<dbReference type="Pfam" id="PF08241">
    <property type="entry name" value="Methyltransf_11"/>
    <property type="match status" value="1"/>
</dbReference>
<feature type="domain" description="Methyltransferase type 11" evidence="1">
    <location>
        <begin position="35"/>
        <end position="125"/>
    </location>
</feature>
<name>A0A124FN80_9CHLR</name>
<dbReference type="CDD" id="cd02440">
    <property type="entry name" value="AdoMet_MTases"/>
    <property type="match status" value="1"/>
</dbReference>
<dbReference type="InterPro" id="IPR013216">
    <property type="entry name" value="Methyltransf_11"/>
</dbReference>
<organism evidence="2 3">
    <name type="scientific">Anaerolinea thermophila</name>
    <dbReference type="NCBI Taxonomy" id="167964"/>
    <lineage>
        <taxon>Bacteria</taxon>
        <taxon>Bacillati</taxon>
        <taxon>Chloroflexota</taxon>
        <taxon>Anaerolineae</taxon>
        <taxon>Anaerolineales</taxon>
        <taxon>Anaerolineaceae</taxon>
        <taxon>Anaerolinea</taxon>
    </lineage>
</organism>
<dbReference type="Gene3D" id="3.40.50.150">
    <property type="entry name" value="Vaccinia Virus protein VP39"/>
    <property type="match status" value="1"/>
</dbReference>
<reference evidence="2 3" key="1">
    <citation type="journal article" date="2015" name="MBio">
        <title>Genome-Resolved Metagenomic Analysis Reveals Roles for Candidate Phyla and Other Microbial Community Members in Biogeochemical Transformations in Oil Reservoirs.</title>
        <authorList>
            <person name="Hu P."/>
            <person name="Tom L."/>
            <person name="Singh A."/>
            <person name="Thomas B.C."/>
            <person name="Baker B.J."/>
            <person name="Piceno Y.M."/>
            <person name="Andersen G.L."/>
            <person name="Banfield J.F."/>
        </authorList>
    </citation>
    <scope>NUCLEOTIDE SEQUENCE [LARGE SCALE GENOMIC DNA]</scope>
    <source>
        <strain evidence="2">46_16</strain>
    </source>
</reference>
<evidence type="ECO:0000313" key="3">
    <source>
        <dbReference type="Proteomes" id="UP000064249"/>
    </source>
</evidence>
<dbReference type="SUPFAM" id="SSF53335">
    <property type="entry name" value="S-adenosyl-L-methionine-dependent methyltransferases"/>
    <property type="match status" value="1"/>
</dbReference>
<dbReference type="PANTHER" id="PTHR43591">
    <property type="entry name" value="METHYLTRANSFERASE"/>
    <property type="match status" value="1"/>
</dbReference>
<proteinExistence type="predicted"/>
<accession>A0A124FN80</accession>
<evidence type="ECO:0000313" key="2">
    <source>
        <dbReference type="EMBL" id="KUK47078.1"/>
    </source>
</evidence>